<dbReference type="RefSeq" id="WP_111733504.1">
    <property type="nucleotide sequence ID" value="NZ_CP037900.1"/>
</dbReference>
<keyword evidence="1" id="KW-0472">Membrane</keyword>
<evidence type="ECO:0008006" key="4">
    <source>
        <dbReference type="Google" id="ProtNLM"/>
    </source>
</evidence>
<protein>
    <recommendedName>
        <fullName evidence="4">Holin</fullName>
    </recommendedName>
</protein>
<dbReference type="OrthoDB" id="9102627at2"/>
<accession>A0A482ITS0</accession>
<feature type="transmembrane region" description="Helical" evidence="1">
    <location>
        <begin position="53"/>
        <end position="72"/>
    </location>
</feature>
<dbReference type="AlphaFoldDB" id="A0A482ITS0"/>
<proteinExistence type="predicted"/>
<gene>
    <name evidence="2" type="ORF">DDF84_012010</name>
</gene>
<evidence type="ECO:0000256" key="1">
    <source>
        <dbReference type="SAM" id="Phobius"/>
    </source>
</evidence>
<dbReference type="Proteomes" id="UP000253772">
    <property type="component" value="Chromosome c1"/>
</dbReference>
<organism evidence="2 3">
    <name type="scientific">Cupriavidus metallidurans</name>
    <dbReference type="NCBI Taxonomy" id="119219"/>
    <lineage>
        <taxon>Bacteria</taxon>
        <taxon>Pseudomonadati</taxon>
        <taxon>Pseudomonadota</taxon>
        <taxon>Betaproteobacteria</taxon>
        <taxon>Burkholderiales</taxon>
        <taxon>Burkholderiaceae</taxon>
        <taxon>Cupriavidus</taxon>
    </lineage>
</organism>
<evidence type="ECO:0000313" key="3">
    <source>
        <dbReference type="Proteomes" id="UP000253772"/>
    </source>
</evidence>
<name>A0A482ITS0_9BURK</name>
<dbReference type="EMBL" id="CP037900">
    <property type="protein sequence ID" value="QBP10424.1"/>
    <property type="molecule type" value="Genomic_DNA"/>
</dbReference>
<keyword evidence="1" id="KW-1133">Transmembrane helix</keyword>
<dbReference type="InterPro" id="IPR057700">
    <property type="entry name" value="DUF7940"/>
</dbReference>
<sequence>MKLTLADNWRQLHKKGTVIFAGACTAVTAFGPSIIDAWNALPPDLKGWLPQGMARYMAIGAFLLMIAIRYTAVRRSDKKDGGDDAKNQP</sequence>
<feature type="transmembrane region" description="Helical" evidence="1">
    <location>
        <begin position="18"/>
        <end position="41"/>
    </location>
</feature>
<evidence type="ECO:0000313" key="2">
    <source>
        <dbReference type="EMBL" id="QBP10424.1"/>
    </source>
</evidence>
<keyword evidence="1" id="KW-0812">Transmembrane</keyword>
<dbReference type="Pfam" id="PF25612">
    <property type="entry name" value="DUF7940"/>
    <property type="match status" value="1"/>
</dbReference>
<reference evidence="2 3" key="1">
    <citation type="submission" date="2019-03" db="EMBL/GenBank/DDBJ databases">
        <title>Comparative insights into the high quality Complete genome sequence of highly metal resistant Cupriavidus metallidurans strain BS1 isolated from a gold-copper mine.</title>
        <authorList>
            <person name="Mazhar H.S."/>
            <person name="Rensing C."/>
        </authorList>
    </citation>
    <scope>NUCLEOTIDE SEQUENCE [LARGE SCALE GENOMIC DNA]</scope>
    <source>
        <strain evidence="2 3">BS1</strain>
    </source>
</reference>